<dbReference type="OrthoDB" id="292809at2"/>
<organism evidence="3 4">
    <name type="scientific">Novipirellula aureliae</name>
    <dbReference type="NCBI Taxonomy" id="2527966"/>
    <lineage>
        <taxon>Bacteria</taxon>
        <taxon>Pseudomonadati</taxon>
        <taxon>Planctomycetota</taxon>
        <taxon>Planctomycetia</taxon>
        <taxon>Pirellulales</taxon>
        <taxon>Pirellulaceae</taxon>
        <taxon>Novipirellula</taxon>
    </lineage>
</organism>
<feature type="transmembrane region" description="Helical" evidence="2">
    <location>
        <begin position="56"/>
        <end position="73"/>
    </location>
</feature>
<keyword evidence="2" id="KW-1133">Transmembrane helix</keyword>
<accession>A0A5C6EB09</accession>
<evidence type="ECO:0000313" key="3">
    <source>
        <dbReference type="EMBL" id="TWU44921.1"/>
    </source>
</evidence>
<keyword evidence="4" id="KW-1185">Reference proteome</keyword>
<proteinExistence type="predicted"/>
<feature type="coiled-coil region" evidence="1">
    <location>
        <begin position="264"/>
        <end position="343"/>
    </location>
</feature>
<keyword evidence="1" id="KW-0175">Coiled coil</keyword>
<name>A0A5C6EB09_9BACT</name>
<sequence>MSDEIEATGNSQSNPVHATELIVHPNASALHESVSEPSSPRDSNSRKWYQELKTPITLLAALPLVFLVGHFALQMRASSVMEQLEQETRFRERKANAELKLAALQQAELLEKEAIAVATSQIDEALAKVASTKATLAQFKSNVDRLHREKAELLSGELGRRVLSSPALLEDAEAFWLTTQSQPLPSSLDLEQRLDHLESSLSDAKSNITADFDVSHAMTTTIDTAKIESNRLLKSAEEQLASLDSIREQAMVHPVSADLSTLSVALEQKRLEQLRKEQKEALQRLEETRKANEEMVLQAQIAKERAIAEEKKIGEEKIAVETAEKMRLEAQAEVAKLAGANQETRARLDKQRLEAEFNRDRSQIQSLLVAFLSDGNTYRTKEVSRGPASLTDLKSAGALNEGPDGVKMLCKIISVWNDRPRGAMPFYDGSARSWDSIDRAVPARAQELLIKYGDLLVEKRLLAP</sequence>
<evidence type="ECO:0000313" key="4">
    <source>
        <dbReference type="Proteomes" id="UP000315471"/>
    </source>
</evidence>
<reference evidence="3 4" key="1">
    <citation type="submission" date="2019-02" db="EMBL/GenBank/DDBJ databases">
        <title>Deep-cultivation of Planctomycetes and their phenomic and genomic characterization uncovers novel biology.</title>
        <authorList>
            <person name="Wiegand S."/>
            <person name="Jogler M."/>
            <person name="Boedeker C."/>
            <person name="Pinto D."/>
            <person name="Vollmers J."/>
            <person name="Rivas-Marin E."/>
            <person name="Kohn T."/>
            <person name="Peeters S.H."/>
            <person name="Heuer A."/>
            <person name="Rast P."/>
            <person name="Oberbeckmann S."/>
            <person name="Bunk B."/>
            <person name="Jeske O."/>
            <person name="Meyerdierks A."/>
            <person name="Storesund J.E."/>
            <person name="Kallscheuer N."/>
            <person name="Luecker S."/>
            <person name="Lage O.M."/>
            <person name="Pohl T."/>
            <person name="Merkel B.J."/>
            <person name="Hornburger P."/>
            <person name="Mueller R.-W."/>
            <person name="Bruemmer F."/>
            <person name="Labrenz M."/>
            <person name="Spormann A.M."/>
            <person name="Op Den Camp H."/>
            <person name="Overmann J."/>
            <person name="Amann R."/>
            <person name="Jetten M.S.M."/>
            <person name="Mascher T."/>
            <person name="Medema M.H."/>
            <person name="Devos D.P."/>
            <person name="Kaster A.-K."/>
            <person name="Ovreas L."/>
            <person name="Rohde M."/>
            <person name="Galperin M.Y."/>
            <person name="Jogler C."/>
        </authorList>
    </citation>
    <scope>NUCLEOTIDE SEQUENCE [LARGE SCALE GENOMIC DNA]</scope>
    <source>
        <strain evidence="3 4">Q31b</strain>
    </source>
</reference>
<dbReference type="Proteomes" id="UP000315471">
    <property type="component" value="Unassembled WGS sequence"/>
</dbReference>
<dbReference type="AlphaFoldDB" id="A0A5C6EB09"/>
<protein>
    <submittedName>
        <fullName evidence="3">Uncharacterized protein</fullName>
    </submittedName>
</protein>
<keyword evidence="2" id="KW-0812">Transmembrane</keyword>
<dbReference type="RefSeq" id="WP_146597736.1">
    <property type="nucleotide sequence ID" value="NZ_SJPY01000001.1"/>
</dbReference>
<comment type="caution">
    <text evidence="3">The sequence shown here is derived from an EMBL/GenBank/DDBJ whole genome shotgun (WGS) entry which is preliminary data.</text>
</comment>
<feature type="coiled-coil region" evidence="1">
    <location>
        <begin position="87"/>
        <end position="149"/>
    </location>
</feature>
<gene>
    <name evidence="3" type="ORF">Q31b_00920</name>
</gene>
<dbReference type="EMBL" id="SJPY01000001">
    <property type="protein sequence ID" value="TWU44921.1"/>
    <property type="molecule type" value="Genomic_DNA"/>
</dbReference>
<evidence type="ECO:0000256" key="1">
    <source>
        <dbReference type="SAM" id="Coils"/>
    </source>
</evidence>
<evidence type="ECO:0000256" key="2">
    <source>
        <dbReference type="SAM" id="Phobius"/>
    </source>
</evidence>
<keyword evidence="2" id="KW-0472">Membrane</keyword>